<dbReference type="AlphaFoldDB" id="A0A1B6KM94"/>
<comment type="similarity">
    <text evidence="1">Belongs to the RRF family.</text>
</comment>
<evidence type="ECO:0000313" key="6">
    <source>
        <dbReference type="EMBL" id="JAT12563.1"/>
    </source>
</evidence>
<dbReference type="EMBL" id="GEBQ01013549">
    <property type="protein sequence ID" value="JAT26428.1"/>
    <property type="molecule type" value="Transcribed_RNA"/>
</dbReference>
<gene>
    <name evidence="6" type="ORF">g.39707</name>
    <name evidence="8" type="ORF">g.39717</name>
    <name evidence="9" type="ORF">g.39718</name>
    <name evidence="7" type="ORF">g.39722</name>
</gene>
<organism evidence="6">
    <name type="scientific">Graphocephala atropunctata</name>
    <dbReference type="NCBI Taxonomy" id="36148"/>
    <lineage>
        <taxon>Eukaryota</taxon>
        <taxon>Metazoa</taxon>
        <taxon>Ecdysozoa</taxon>
        <taxon>Arthropoda</taxon>
        <taxon>Hexapoda</taxon>
        <taxon>Insecta</taxon>
        <taxon>Pterygota</taxon>
        <taxon>Neoptera</taxon>
        <taxon>Paraneoptera</taxon>
        <taxon>Hemiptera</taxon>
        <taxon>Auchenorrhyncha</taxon>
        <taxon>Membracoidea</taxon>
        <taxon>Cicadellidae</taxon>
        <taxon>Cicadellinae</taxon>
        <taxon>Cicadellini</taxon>
        <taxon>Graphocephala</taxon>
    </lineage>
</organism>
<keyword evidence="3" id="KW-0648">Protein biosynthesis</keyword>
<dbReference type="EMBL" id="GEBQ01027414">
    <property type="protein sequence ID" value="JAT12563.1"/>
    <property type="molecule type" value="Transcribed_RNA"/>
</dbReference>
<name>A0A1B6KM94_9HEMI</name>
<accession>A0A1B6KM94</accession>
<dbReference type="GO" id="GO:0005739">
    <property type="term" value="C:mitochondrion"/>
    <property type="evidence" value="ECO:0007669"/>
    <property type="project" value="TreeGrafter"/>
</dbReference>
<reference evidence="6" key="1">
    <citation type="submission" date="2015-11" db="EMBL/GenBank/DDBJ databases">
        <title>De novo transcriptome assembly of four potential Pierce s Disease insect vectors from Arizona vineyards.</title>
        <authorList>
            <person name="Tassone E.E."/>
        </authorList>
    </citation>
    <scope>NUCLEOTIDE SEQUENCE</scope>
</reference>
<evidence type="ECO:0000256" key="4">
    <source>
        <dbReference type="ARBA" id="ARBA00033107"/>
    </source>
</evidence>
<dbReference type="PANTHER" id="PTHR20982">
    <property type="entry name" value="RIBOSOME RECYCLING FACTOR"/>
    <property type="match status" value="1"/>
</dbReference>
<evidence type="ECO:0000313" key="9">
    <source>
        <dbReference type="EMBL" id="JAT37561.1"/>
    </source>
</evidence>
<dbReference type="GO" id="GO:0006412">
    <property type="term" value="P:translation"/>
    <property type="evidence" value="ECO:0007669"/>
    <property type="project" value="UniProtKB-KW"/>
</dbReference>
<dbReference type="InterPro" id="IPR023584">
    <property type="entry name" value="Ribosome_recyc_fac_dom"/>
</dbReference>
<dbReference type="EMBL" id="GEBQ01002416">
    <property type="protein sequence ID" value="JAT37561.1"/>
    <property type="molecule type" value="Transcribed_RNA"/>
</dbReference>
<dbReference type="InterPro" id="IPR002661">
    <property type="entry name" value="Ribosome_recyc_fac"/>
</dbReference>
<dbReference type="InterPro" id="IPR036191">
    <property type="entry name" value="RRF_sf"/>
</dbReference>
<dbReference type="PANTHER" id="PTHR20982:SF3">
    <property type="entry name" value="MITOCHONDRIAL RIBOSOME RECYCLING FACTOR PSEUDO 1"/>
    <property type="match status" value="1"/>
</dbReference>
<sequence length="285" mass="32331">MALRCILSFNRLMSYPSMKWSQPLLEMRNTVFKCNSSMSQVDVWMKYSTFQYNRNGCCQLAISKTPITHEFVRYYAKSRDKKKSDKGHKKKVHISEELLAEVINVNAMQEQMLSAIEKLKHDFVKNLSLRSTSGSIEVLPITFEGKDYILQDLAQVVRKNPKTVVINMAAFPQAIPTVVQAIGNSGMNLNPQQDGTSLFIPIPKVTKDHRESLSKNAKSLFIKCRDGIKDVQNKFIKTVKSKEKDGLSQDTANQISDYVGQVASEYISTAEKMLEAKQHELLNES</sequence>
<dbReference type="GO" id="GO:0043023">
    <property type="term" value="F:ribosomal large subunit binding"/>
    <property type="evidence" value="ECO:0007669"/>
    <property type="project" value="TreeGrafter"/>
</dbReference>
<evidence type="ECO:0000256" key="2">
    <source>
        <dbReference type="ARBA" id="ARBA00020581"/>
    </source>
</evidence>
<evidence type="ECO:0000313" key="7">
    <source>
        <dbReference type="EMBL" id="JAT18097.1"/>
    </source>
</evidence>
<dbReference type="SUPFAM" id="SSF55194">
    <property type="entry name" value="Ribosome recycling factor, RRF"/>
    <property type="match status" value="1"/>
</dbReference>
<dbReference type="Pfam" id="PF01765">
    <property type="entry name" value="RRF"/>
    <property type="match status" value="1"/>
</dbReference>
<evidence type="ECO:0000256" key="3">
    <source>
        <dbReference type="ARBA" id="ARBA00022917"/>
    </source>
</evidence>
<evidence type="ECO:0000256" key="1">
    <source>
        <dbReference type="ARBA" id="ARBA00005912"/>
    </source>
</evidence>
<feature type="domain" description="Ribosome recycling factor" evidence="5">
    <location>
        <begin position="119"/>
        <end position="282"/>
    </location>
</feature>
<proteinExistence type="inferred from homology"/>
<protein>
    <recommendedName>
        <fullName evidence="2">Ribosome-recycling factor, mitochondrial</fullName>
    </recommendedName>
    <alternativeName>
        <fullName evidence="4">Ribosome-releasing factor, mitochondrial</fullName>
    </alternativeName>
</protein>
<dbReference type="Gene3D" id="1.10.132.20">
    <property type="entry name" value="Ribosome-recycling factor"/>
    <property type="match status" value="1"/>
</dbReference>
<dbReference type="EMBL" id="GEBQ01021880">
    <property type="protein sequence ID" value="JAT18097.1"/>
    <property type="molecule type" value="Transcribed_RNA"/>
</dbReference>
<dbReference type="Gene3D" id="3.30.1360.40">
    <property type="match status" value="1"/>
</dbReference>
<evidence type="ECO:0000259" key="5">
    <source>
        <dbReference type="Pfam" id="PF01765"/>
    </source>
</evidence>
<evidence type="ECO:0000313" key="8">
    <source>
        <dbReference type="EMBL" id="JAT26428.1"/>
    </source>
</evidence>
<dbReference type="FunFam" id="3.30.1360.40:FF:000001">
    <property type="entry name" value="Ribosome-recycling factor"/>
    <property type="match status" value="1"/>
</dbReference>